<dbReference type="InterPro" id="IPR029032">
    <property type="entry name" value="AhpD-like"/>
</dbReference>
<dbReference type="Proteomes" id="UP000195221">
    <property type="component" value="Unassembled WGS sequence"/>
</dbReference>
<comment type="caution">
    <text evidence="2">The sequence shown here is derived from an EMBL/GenBank/DDBJ whole genome shotgun (WGS) entry which is preliminary data.</text>
</comment>
<dbReference type="Gene3D" id="1.20.1290.10">
    <property type="entry name" value="AhpD-like"/>
    <property type="match status" value="1"/>
</dbReference>
<sequence>MGALTGVESQLQSHIRISLNTGLSSSQLRQVARNLAAQGNVDAGARVQAAIDRVSE</sequence>
<evidence type="ECO:0008006" key="5">
    <source>
        <dbReference type="Google" id="ProtNLM"/>
    </source>
</evidence>
<name>A0A242MJ04_CABSO</name>
<gene>
    <name evidence="1" type="ORF">PAMC26510_32780</name>
    <name evidence="2" type="ORF">PAMC26577_25465</name>
</gene>
<evidence type="ECO:0000313" key="4">
    <source>
        <dbReference type="Proteomes" id="UP000195221"/>
    </source>
</evidence>
<dbReference type="EMBL" id="NBTZ01000102">
    <property type="protein sequence ID" value="OTP71288.1"/>
    <property type="molecule type" value="Genomic_DNA"/>
</dbReference>
<evidence type="ECO:0000313" key="2">
    <source>
        <dbReference type="EMBL" id="OTP71288.1"/>
    </source>
</evidence>
<protein>
    <recommendedName>
        <fullName evidence="5">Carboxymuconolactone decarboxylase</fullName>
    </recommendedName>
</protein>
<proteinExistence type="predicted"/>
<organism evidence="2 4">
    <name type="scientific">Caballeronia sordidicola</name>
    <name type="common">Burkholderia sordidicola</name>
    <dbReference type="NCBI Taxonomy" id="196367"/>
    <lineage>
        <taxon>Bacteria</taxon>
        <taxon>Pseudomonadati</taxon>
        <taxon>Pseudomonadota</taxon>
        <taxon>Betaproteobacteria</taxon>
        <taxon>Burkholderiales</taxon>
        <taxon>Burkholderiaceae</taxon>
        <taxon>Caballeronia</taxon>
    </lineage>
</organism>
<reference evidence="1 3" key="1">
    <citation type="submission" date="2017-03" db="EMBL/GenBank/DDBJ databases">
        <title>Genome analysis of strain PAMC 26510.</title>
        <authorList>
            <person name="Oh H.-M."/>
            <person name="Yang J.-A."/>
        </authorList>
    </citation>
    <scope>NUCLEOTIDE SEQUENCE [LARGE SCALE GENOMIC DNA]</scope>
    <source>
        <strain evidence="1 3">PAMC 26510</strain>
    </source>
</reference>
<dbReference type="Proteomes" id="UP000194546">
    <property type="component" value="Unassembled WGS sequence"/>
</dbReference>
<dbReference type="EMBL" id="NBTY01000198">
    <property type="protein sequence ID" value="OTP67227.1"/>
    <property type="molecule type" value="Genomic_DNA"/>
</dbReference>
<accession>A0A242MJ04</accession>
<evidence type="ECO:0000313" key="1">
    <source>
        <dbReference type="EMBL" id="OTP67227.1"/>
    </source>
</evidence>
<dbReference type="AlphaFoldDB" id="A0A242MJ04"/>
<evidence type="ECO:0000313" key="3">
    <source>
        <dbReference type="Proteomes" id="UP000194546"/>
    </source>
</evidence>
<reference evidence="2 4" key="2">
    <citation type="submission" date="2017-03" db="EMBL/GenBank/DDBJ databases">
        <title>Genome analysis of strain PAMC 26577.</title>
        <authorList>
            <person name="Oh H.-M."/>
            <person name="Yang J.-A."/>
        </authorList>
    </citation>
    <scope>NUCLEOTIDE SEQUENCE [LARGE SCALE GENOMIC DNA]</scope>
    <source>
        <strain evidence="2 4">PAMC 26577</strain>
    </source>
</reference>